<dbReference type="GO" id="GO:0005524">
    <property type="term" value="F:ATP binding"/>
    <property type="evidence" value="ECO:0007669"/>
    <property type="project" value="UniProtKB-UniRule"/>
</dbReference>
<evidence type="ECO:0000256" key="6">
    <source>
        <dbReference type="SAM" id="MobiDB-lite"/>
    </source>
</evidence>
<dbReference type="GO" id="GO:0004674">
    <property type="term" value="F:protein serine/threonine kinase activity"/>
    <property type="evidence" value="ECO:0007669"/>
    <property type="project" value="UniProtKB-KW"/>
</dbReference>
<feature type="compositionally biased region" description="Low complexity" evidence="6">
    <location>
        <begin position="321"/>
        <end position="331"/>
    </location>
</feature>
<comment type="caution">
    <text evidence="9">The sequence shown here is derived from an EMBL/GenBank/DDBJ whole genome shotgun (WGS) entry which is preliminary data.</text>
</comment>
<dbReference type="CDD" id="cd14014">
    <property type="entry name" value="STKc_PknB_like"/>
    <property type="match status" value="1"/>
</dbReference>
<evidence type="ECO:0000256" key="3">
    <source>
        <dbReference type="ARBA" id="ARBA00022777"/>
    </source>
</evidence>
<dbReference type="InterPro" id="IPR011659">
    <property type="entry name" value="WD40"/>
</dbReference>
<reference evidence="9 10" key="1">
    <citation type="submission" date="2018-08" db="EMBL/GenBank/DDBJ databases">
        <title>Sequencing the genomes of 1000 actinobacteria strains.</title>
        <authorList>
            <person name="Klenk H.-P."/>
        </authorList>
    </citation>
    <scope>NUCLEOTIDE SEQUENCE [LARGE SCALE GENOMIC DNA]</scope>
    <source>
        <strain evidence="9 10">DSM 43927</strain>
    </source>
</reference>
<evidence type="ECO:0000313" key="10">
    <source>
        <dbReference type="Proteomes" id="UP000256661"/>
    </source>
</evidence>
<dbReference type="PROSITE" id="PS50011">
    <property type="entry name" value="PROTEIN_KINASE_DOM"/>
    <property type="match status" value="1"/>
</dbReference>
<dbReference type="PROSITE" id="PS00107">
    <property type="entry name" value="PROTEIN_KINASE_ATP"/>
    <property type="match status" value="1"/>
</dbReference>
<evidence type="ECO:0000256" key="4">
    <source>
        <dbReference type="ARBA" id="ARBA00022840"/>
    </source>
</evidence>
<dbReference type="InterPro" id="IPR017441">
    <property type="entry name" value="Protein_kinase_ATP_BS"/>
</dbReference>
<keyword evidence="7" id="KW-0812">Transmembrane</keyword>
<evidence type="ECO:0000259" key="8">
    <source>
        <dbReference type="PROSITE" id="PS50011"/>
    </source>
</evidence>
<keyword evidence="10" id="KW-1185">Reference proteome</keyword>
<keyword evidence="7" id="KW-0472">Membrane</keyword>
<gene>
    <name evidence="9" type="ORF">DFJ69_0207</name>
</gene>
<feature type="region of interest" description="Disordered" evidence="6">
    <location>
        <begin position="1"/>
        <end position="25"/>
    </location>
</feature>
<protein>
    <submittedName>
        <fullName evidence="9">Serine/threonine protein kinase</fullName>
    </submittedName>
</protein>
<sequence>MDNRQTQPHGASARPLGPGDPSAIGPYRLESKLGEGGMGAVYLGRREGGPQVAVKVVRGELADDPAFLARFRDEVTNAERVASFCTAQVLDHGQEDGRAYMVTEYIEGPSLLNHVSEQGALSPGMLNGVAVGVAAALLAIHSAGLVHRDLKPGNVLLSISGPRVIDFGIARALDLAAGHTRTGQVIGSPGWIAPEQILNQPITPAVDVFAWGCLVAFAGTGRNPFGVGTFQVMAARVVHADPEIGPLPEPLAGLVRRALDKDPANRPTAQELLLSLAGGGGEAAVTTTLHEEWPEGLAEQGTTVDGRTPVRHVPPVPDPAPVASSPMAGPSGPAPAGPAQGPPARAPQPGPPDGPPAPAPPPGPPPGPRTAASHHGYAPTSPALGHPFVPPPGPAELEPPPPPVHRPRKVGRGAVLGTVAAVTLLTVGVALAFTVFQPDDRSGESGSGGPSASGLPADPLLARMDIPPGWGKECHARIGRLTPRDTDARAEEILRGEGCDVLPQWSPTRDRIAFTRWDGGDTSEVWVMKANGRGARKAGEGIVPRSRVAWSPDGEFLAAMVRVDGVPQIHVGNVATGETRQITHDAVPKDDPTWSRDGKIAFWSKRDGVQQIFCLDPEAPDRPWERLTSPAVAPDGANDPVWSPDGKRLAFTRMTGDISVINADGGGHRRLTEGGDHDMDPTWSPDGTWLAFVRGPVSTPQIWAMPVDAAAQPRAVGPLSVGHPDWS</sequence>
<dbReference type="SMART" id="SM00220">
    <property type="entry name" value="S_TKc"/>
    <property type="match status" value="1"/>
</dbReference>
<evidence type="ECO:0000256" key="5">
    <source>
        <dbReference type="PROSITE-ProRule" id="PRU10141"/>
    </source>
</evidence>
<dbReference type="InterPro" id="IPR011042">
    <property type="entry name" value="6-blade_b-propeller_TolB-like"/>
</dbReference>
<dbReference type="Proteomes" id="UP000256661">
    <property type="component" value="Unassembled WGS sequence"/>
</dbReference>
<feature type="region of interest" description="Disordered" evidence="6">
    <location>
        <begin position="440"/>
        <end position="463"/>
    </location>
</feature>
<dbReference type="PANTHER" id="PTHR43289">
    <property type="entry name" value="MITOGEN-ACTIVATED PROTEIN KINASE KINASE KINASE 20-RELATED"/>
    <property type="match status" value="1"/>
</dbReference>
<evidence type="ECO:0000256" key="2">
    <source>
        <dbReference type="ARBA" id="ARBA00022741"/>
    </source>
</evidence>
<dbReference type="AlphaFoldDB" id="A0A3D9SFY2"/>
<name>A0A3D9SFY2_9ACTN</name>
<keyword evidence="7" id="KW-1133">Transmembrane helix</keyword>
<dbReference type="Gene3D" id="1.10.510.10">
    <property type="entry name" value="Transferase(Phosphotransferase) domain 1"/>
    <property type="match status" value="1"/>
</dbReference>
<dbReference type="Pfam" id="PF00069">
    <property type="entry name" value="Pkinase"/>
    <property type="match status" value="1"/>
</dbReference>
<feature type="compositionally biased region" description="Pro residues" evidence="6">
    <location>
        <begin position="332"/>
        <end position="368"/>
    </location>
</feature>
<dbReference type="EMBL" id="QTTT01000001">
    <property type="protein sequence ID" value="REE94838.1"/>
    <property type="molecule type" value="Genomic_DNA"/>
</dbReference>
<dbReference type="PROSITE" id="PS00108">
    <property type="entry name" value="PROTEIN_KINASE_ST"/>
    <property type="match status" value="1"/>
</dbReference>
<keyword evidence="3 9" id="KW-0418">Kinase</keyword>
<evidence type="ECO:0000313" key="9">
    <source>
        <dbReference type="EMBL" id="REE94838.1"/>
    </source>
</evidence>
<dbReference type="Pfam" id="PF07676">
    <property type="entry name" value="PD40"/>
    <property type="match status" value="2"/>
</dbReference>
<evidence type="ECO:0000256" key="1">
    <source>
        <dbReference type="ARBA" id="ARBA00022679"/>
    </source>
</evidence>
<keyword evidence="2 5" id="KW-0547">Nucleotide-binding</keyword>
<feature type="compositionally biased region" description="Pro residues" evidence="6">
    <location>
        <begin position="388"/>
        <end position="404"/>
    </location>
</feature>
<dbReference type="InterPro" id="IPR011009">
    <property type="entry name" value="Kinase-like_dom_sf"/>
</dbReference>
<accession>A0A3D9SFY2</accession>
<feature type="domain" description="Protein kinase" evidence="8">
    <location>
        <begin position="27"/>
        <end position="285"/>
    </location>
</feature>
<feature type="transmembrane region" description="Helical" evidence="7">
    <location>
        <begin position="414"/>
        <end position="436"/>
    </location>
</feature>
<proteinExistence type="predicted"/>
<dbReference type="InterPro" id="IPR000719">
    <property type="entry name" value="Prot_kinase_dom"/>
</dbReference>
<organism evidence="9 10">
    <name type="scientific">Thermomonospora umbrina</name>
    <dbReference type="NCBI Taxonomy" id="111806"/>
    <lineage>
        <taxon>Bacteria</taxon>
        <taxon>Bacillati</taxon>
        <taxon>Actinomycetota</taxon>
        <taxon>Actinomycetes</taxon>
        <taxon>Streptosporangiales</taxon>
        <taxon>Thermomonosporaceae</taxon>
        <taxon>Thermomonospora</taxon>
    </lineage>
</organism>
<dbReference type="SUPFAM" id="SSF69304">
    <property type="entry name" value="Tricorn protease N-terminal domain"/>
    <property type="match status" value="1"/>
</dbReference>
<dbReference type="PRINTS" id="PR01217">
    <property type="entry name" value="PRICHEXTENSN"/>
</dbReference>
<dbReference type="SUPFAM" id="SSF56112">
    <property type="entry name" value="Protein kinase-like (PK-like)"/>
    <property type="match status" value="1"/>
</dbReference>
<dbReference type="PANTHER" id="PTHR43289:SF34">
    <property type="entry name" value="SERINE_THREONINE-PROTEIN KINASE YBDM-RELATED"/>
    <property type="match status" value="1"/>
</dbReference>
<dbReference type="Gene3D" id="3.30.200.20">
    <property type="entry name" value="Phosphorylase Kinase, domain 1"/>
    <property type="match status" value="1"/>
</dbReference>
<keyword evidence="9" id="KW-0723">Serine/threonine-protein kinase</keyword>
<dbReference type="Gene3D" id="2.120.10.30">
    <property type="entry name" value="TolB, C-terminal domain"/>
    <property type="match status" value="2"/>
</dbReference>
<keyword evidence="1" id="KW-0808">Transferase</keyword>
<evidence type="ECO:0000256" key="7">
    <source>
        <dbReference type="SAM" id="Phobius"/>
    </source>
</evidence>
<feature type="binding site" evidence="5">
    <location>
        <position position="55"/>
    </location>
    <ligand>
        <name>ATP</name>
        <dbReference type="ChEBI" id="CHEBI:30616"/>
    </ligand>
</feature>
<feature type="region of interest" description="Disordered" evidence="6">
    <location>
        <begin position="292"/>
        <end position="409"/>
    </location>
</feature>
<keyword evidence="4 5" id="KW-0067">ATP-binding</keyword>
<dbReference type="RefSeq" id="WP_245973908.1">
    <property type="nucleotide sequence ID" value="NZ_QTTT01000001.1"/>
</dbReference>
<dbReference type="InterPro" id="IPR008271">
    <property type="entry name" value="Ser/Thr_kinase_AS"/>
</dbReference>